<evidence type="ECO:0000313" key="2">
    <source>
        <dbReference type="EMBL" id="EIJ87650.1"/>
    </source>
</evidence>
<accession>I3EEK3</accession>
<dbReference type="InParanoid" id="I3EEK3"/>
<gene>
    <name evidence="2" type="ORF">NEQG_02197</name>
</gene>
<organism evidence="2 3">
    <name type="scientific">Nematocida parisii (strain ERTm3)</name>
    <name type="common">Nematode killer fungus</name>
    <dbReference type="NCBI Taxonomy" id="935791"/>
    <lineage>
        <taxon>Eukaryota</taxon>
        <taxon>Fungi</taxon>
        <taxon>Fungi incertae sedis</taxon>
        <taxon>Microsporidia</taxon>
        <taxon>Nematocida</taxon>
    </lineage>
</organism>
<reference evidence="2" key="1">
    <citation type="submission" date="2011-01" db="EMBL/GenBank/DDBJ databases">
        <title>The Genome Sequence of Nematocida parisii strain ERTm3.</title>
        <authorList>
            <consortium name="The Broad Institute Genome Sequencing Platform"/>
            <consortium name="The Broad Institute Genome Sequencing Center for Infectious Disease"/>
            <person name="Cuomo C."/>
            <person name="Troemel E."/>
            <person name="Young S.K."/>
            <person name="Zeng Q."/>
            <person name="Gargeya S."/>
            <person name="Fitzgerald M."/>
            <person name="Haas B."/>
            <person name="Abouelleil A."/>
            <person name="Alvarado L."/>
            <person name="Arachchi H.M."/>
            <person name="Berlin A."/>
            <person name="Chapman S.B."/>
            <person name="Gearin G."/>
            <person name="Goldberg J."/>
            <person name="Griggs A."/>
            <person name="Gujja S."/>
            <person name="Hansen M."/>
            <person name="Heiman D."/>
            <person name="Howarth C."/>
            <person name="Larimer J."/>
            <person name="Lui A."/>
            <person name="MacDonald P.J.P."/>
            <person name="McCowen C."/>
            <person name="Montmayeur A."/>
            <person name="Murphy C."/>
            <person name="Neiman D."/>
            <person name="Pearson M."/>
            <person name="Priest M."/>
            <person name="Roberts A."/>
            <person name="Saif S."/>
            <person name="Shea T."/>
            <person name="Sisk P."/>
            <person name="Stolte C."/>
            <person name="Sykes S."/>
            <person name="Wortman J."/>
            <person name="Nusbaum C."/>
            <person name="Birren B."/>
        </authorList>
    </citation>
    <scope>NUCLEOTIDE SEQUENCE</scope>
    <source>
        <strain evidence="2">ERTm3</strain>
    </source>
</reference>
<keyword evidence="3" id="KW-1185">Reference proteome</keyword>
<feature type="compositionally biased region" description="Basic and acidic residues" evidence="1">
    <location>
        <begin position="1"/>
        <end position="51"/>
    </location>
</feature>
<dbReference type="EMBL" id="GL870881">
    <property type="protein sequence ID" value="EIJ87650.1"/>
    <property type="molecule type" value="Genomic_DNA"/>
</dbReference>
<evidence type="ECO:0000256" key="1">
    <source>
        <dbReference type="SAM" id="MobiDB-lite"/>
    </source>
</evidence>
<dbReference type="VEuPathDB" id="MicrosporidiaDB:NEQG_02197"/>
<dbReference type="OrthoDB" id="10288093at2759"/>
<protein>
    <submittedName>
        <fullName evidence="2">Uncharacterized protein</fullName>
    </submittedName>
</protein>
<dbReference type="AlphaFoldDB" id="I3EEK3"/>
<proteinExistence type="predicted"/>
<feature type="region of interest" description="Disordered" evidence="1">
    <location>
        <begin position="1"/>
        <end position="57"/>
    </location>
</feature>
<sequence>MQKKTERTSGHEKRKSTCEERSKKCKEDNLTKNKGKDRTKSTFSVSDEKRREIKRKNKAMPSEKSLFIGKTVIVKYLGREIRGVCEEIDTYLNVVIRGEKNIYIVKGNVVEQIEETL</sequence>
<dbReference type="Proteomes" id="UP000002872">
    <property type="component" value="Unassembled WGS sequence"/>
</dbReference>
<dbReference type="HOGENOM" id="CLU_2085423_0_0_1"/>
<name>I3EEK3_NEMP3</name>
<evidence type="ECO:0000313" key="3">
    <source>
        <dbReference type="Proteomes" id="UP000002872"/>
    </source>
</evidence>